<evidence type="ECO:0000259" key="2">
    <source>
        <dbReference type="SMART" id="SM01321"/>
    </source>
</evidence>
<dbReference type="EMBL" id="BAAAEW010000022">
    <property type="protein sequence ID" value="GAA0755619.1"/>
    <property type="molecule type" value="Genomic_DNA"/>
</dbReference>
<reference evidence="4" key="1">
    <citation type="journal article" date="2019" name="Int. J. Syst. Evol. Microbiol.">
        <title>The Global Catalogue of Microorganisms (GCM) 10K type strain sequencing project: providing services to taxonomists for standard genome sequencing and annotation.</title>
        <authorList>
            <consortium name="The Broad Institute Genomics Platform"/>
            <consortium name="The Broad Institute Genome Sequencing Center for Infectious Disease"/>
            <person name="Wu L."/>
            <person name="Ma J."/>
        </authorList>
    </citation>
    <scope>NUCLEOTIDE SEQUENCE [LARGE SCALE GENOMIC DNA]</scope>
    <source>
        <strain evidence="4">JCM 15503</strain>
    </source>
</reference>
<comment type="caution">
    <text evidence="3">The sequence shown here is derived from an EMBL/GenBank/DDBJ whole genome shotgun (WGS) entry which is preliminary data.</text>
</comment>
<evidence type="ECO:0000313" key="3">
    <source>
        <dbReference type="EMBL" id="GAA0755619.1"/>
    </source>
</evidence>
<feature type="region of interest" description="Disordered" evidence="1">
    <location>
        <begin position="209"/>
        <end position="231"/>
    </location>
</feature>
<dbReference type="InterPro" id="IPR002686">
    <property type="entry name" value="Transposase_17"/>
</dbReference>
<dbReference type="Gene3D" id="3.30.70.1290">
    <property type="entry name" value="Transposase IS200-like"/>
    <property type="match status" value="1"/>
</dbReference>
<dbReference type="SMART" id="SM01321">
    <property type="entry name" value="Y1_Tnp"/>
    <property type="match status" value="1"/>
</dbReference>
<sequence length="231" mass="26552">MSVAGYPHHLIQRGHNRADVFIDSADRQRYLDILRDVAHEHKVAVHAYVLMSNHVHLLATPETVEGLSRMMQSLGRRYVGWFNHKHQRSGTLWEGRFRSHLVDADTHLLSCLRYIELNPHRAGLVSGLLDHPWSSMAHHLGQRRDPLLTDHPAFWQLGNTPFEREAAYRRWLEEGVSESERQRLTSSLLKAQPLGSPRFMQQLAQDLARPLVPKSRGRPRKPAVTDDSVPI</sequence>
<protein>
    <submittedName>
        <fullName evidence="3">Transposase</fullName>
    </submittedName>
</protein>
<dbReference type="InterPro" id="IPR036515">
    <property type="entry name" value="Transposase_17_sf"/>
</dbReference>
<feature type="domain" description="Transposase IS200-like" evidence="2">
    <location>
        <begin position="3"/>
        <end position="118"/>
    </location>
</feature>
<name>A0ABP3VDD9_9BURK</name>
<proteinExistence type="predicted"/>
<gene>
    <name evidence="3" type="ORF">GCM10009107_33290</name>
</gene>
<accession>A0ABP3VDD9</accession>
<evidence type="ECO:0000256" key="1">
    <source>
        <dbReference type="SAM" id="MobiDB-lite"/>
    </source>
</evidence>
<dbReference type="Proteomes" id="UP001500279">
    <property type="component" value="Unassembled WGS sequence"/>
</dbReference>
<evidence type="ECO:0000313" key="4">
    <source>
        <dbReference type="Proteomes" id="UP001500279"/>
    </source>
</evidence>
<dbReference type="Pfam" id="PF01797">
    <property type="entry name" value="Y1_Tnp"/>
    <property type="match status" value="1"/>
</dbReference>
<dbReference type="PANTHER" id="PTHR34322:SF2">
    <property type="entry name" value="TRANSPOSASE IS200-LIKE DOMAIN-CONTAINING PROTEIN"/>
    <property type="match status" value="1"/>
</dbReference>
<organism evidence="3 4">
    <name type="scientific">Ideonella azotifigens</name>
    <dbReference type="NCBI Taxonomy" id="513160"/>
    <lineage>
        <taxon>Bacteria</taxon>
        <taxon>Pseudomonadati</taxon>
        <taxon>Pseudomonadota</taxon>
        <taxon>Betaproteobacteria</taxon>
        <taxon>Burkholderiales</taxon>
        <taxon>Sphaerotilaceae</taxon>
        <taxon>Ideonella</taxon>
    </lineage>
</organism>
<dbReference type="SUPFAM" id="SSF143422">
    <property type="entry name" value="Transposase IS200-like"/>
    <property type="match status" value="1"/>
</dbReference>
<keyword evidence="4" id="KW-1185">Reference proteome</keyword>
<dbReference type="PANTHER" id="PTHR34322">
    <property type="entry name" value="TRANSPOSASE, Y1_TNP DOMAIN-CONTAINING"/>
    <property type="match status" value="1"/>
</dbReference>